<organism evidence="1 2">
    <name type="scientific">Schistosoma japonicum</name>
    <name type="common">Blood fluke</name>
    <dbReference type="NCBI Taxonomy" id="6182"/>
    <lineage>
        <taxon>Eukaryota</taxon>
        <taxon>Metazoa</taxon>
        <taxon>Spiralia</taxon>
        <taxon>Lophotrochozoa</taxon>
        <taxon>Platyhelminthes</taxon>
        <taxon>Trematoda</taxon>
        <taxon>Digenea</taxon>
        <taxon>Strigeidida</taxon>
        <taxon>Schistosomatoidea</taxon>
        <taxon>Schistosomatidae</taxon>
        <taxon>Schistosoma</taxon>
    </lineage>
</organism>
<reference evidence="1 2" key="1">
    <citation type="submission" date="2019-03" db="EMBL/GenBank/DDBJ databases">
        <title>An improved genome assembly of the fluke Schistosoma japonicum.</title>
        <authorList>
            <person name="Hu W."/>
            <person name="Luo F."/>
            <person name="Yin M."/>
            <person name="Mo X."/>
            <person name="Sun C."/>
            <person name="Wu Q."/>
            <person name="Zhu B."/>
            <person name="Xiang M."/>
            <person name="Wang J."/>
            <person name="Wang Y."/>
            <person name="Zhang T."/>
            <person name="Xu B."/>
            <person name="Zheng H."/>
            <person name="Feng Z."/>
        </authorList>
    </citation>
    <scope>NUCLEOTIDE SEQUENCE [LARGE SCALE GENOMIC DNA]</scope>
    <source>
        <strain evidence="1">HuSjv2</strain>
        <tissue evidence="1">Worms</tissue>
    </source>
</reference>
<comment type="caution">
    <text evidence="1">The sequence shown here is derived from an EMBL/GenBank/DDBJ whole genome shotgun (WGS) entry which is preliminary data.</text>
</comment>
<proteinExistence type="predicted"/>
<feature type="non-terminal residue" evidence="1">
    <location>
        <position position="1"/>
    </location>
</feature>
<evidence type="ECO:0000313" key="1">
    <source>
        <dbReference type="EMBL" id="TNN19563.1"/>
    </source>
</evidence>
<protein>
    <submittedName>
        <fullName evidence="1">Uncharacterized protein</fullName>
    </submittedName>
</protein>
<evidence type="ECO:0000313" key="2">
    <source>
        <dbReference type="Proteomes" id="UP000311919"/>
    </source>
</evidence>
<name>A0A4Z2DSS1_SCHJA</name>
<gene>
    <name evidence="1" type="ORF">EWB00_007720</name>
</gene>
<dbReference type="OrthoDB" id="6229751at2759"/>
<sequence length="64" mass="7309">KARGGQTKTWHQSMKSLTIGLSHVNRCRLPGWGPPNDRNIWLETLATEVKIKNASLEYTKDDFI</sequence>
<dbReference type="AlphaFoldDB" id="A0A4Z2DSS1"/>
<feature type="non-terminal residue" evidence="1">
    <location>
        <position position="64"/>
    </location>
</feature>
<dbReference type="EMBL" id="SKCS01000043">
    <property type="protein sequence ID" value="TNN19563.1"/>
    <property type="molecule type" value="Genomic_DNA"/>
</dbReference>
<keyword evidence="2" id="KW-1185">Reference proteome</keyword>
<accession>A0A4Z2DSS1</accession>
<dbReference type="Proteomes" id="UP000311919">
    <property type="component" value="Unassembled WGS sequence"/>
</dbReference>